<organism evidence="1 2">
    <name type="scientific">Populus alba</name>
    <name type="common">White poplar</name>
    <dbReference type="NCBI Taxonomy" id="43335"/>
    <lineage>
        <taxon>Eukaryota</taxon>
        <taxon>Viridiplantae</taxon>
        <taxon>Streptophyta</taxon>
        <taxon>Embryophyta</taxon>
        <taxon>Tracheophyta</taxon>
        <taxon>Spermatophyta</taxon>
        <taxon>Magnoliopsida</taxon>
        <taxon>eudicotyledons</taxon>
        <taxon>Gunneridae</taxon>
        <taxon>Pentapetalae</taxon>
        <taxon>rosids</taxon>
        <taxon>fabids</taxon>
        <taxon>Malpighiales</taxon>
        <taxon>Salicaceae</taxon>
        <taxon>Saliceae</taxon>
        <taxon>Populus</taxon>
    </lineage>
</organism>
<proteinExistence type="predicted"/>
<keyword evidence="2" id="KW-1185">Reference proteome</keyword>
<comment type="caution">
    <text evidence="1">The sequence shown here is derived from an EMBL/GenBank/DDBJ whole genome shotgun (WGS) entry which is preliminary data.</text>
</comment>
<evidence type="ECO:0000313" key="2">
    <source>
        <dbReference type="Proteomes" id="UP000309997"/>
    </source>
</evidence>
<dbReference type="Proteomes" id="UP000309997">
    <property type="component" value="Unassembled WGS sequence"/>
</dbReference>
<gene>
    <name evidence="1" type="ORF">D5086_021579</name>
</gene>
<reference evidence="1 2" key="1">
    <citation type="journal article" date="2024" name="Plant Biotechnol. J.">
        <title>Genome and CRISPR/Cas9 system of a widespread forest tree (Populus alba) in the world.</title>
        <authorList>
            <person name="Liu Y.J."/>
            <person name="Jiang P.F."/>
            <person name="Han X.M."/>
            <person name="Li X.Y."/>
            <person name="Wang H.M."/>
            <person name="Wang Y.J."/>
            <person name="Wang X.X."/>
            <person name="Zeng Q.Y."/>
        </authorList>
    </citation>
    <scope>NUCLEOTIDE SEQUENCE [LARGE SCALE GENOMIC DNA]</scope>
    <source>
        <strain evidence="2">cv. PAL-ZL1</strain>
    </source>
</reference>
<protein>
    <submittedName>
        <fullName evidence="1">Uncharacterized protein</fullName>
    </submittedName>
</protein>
<dbReference type="EMBL" id="RCHU02000011">
    <property type="protein sequence ID" value="KAL3576296.1"/>
    <property type="molecule type" value="Genomic_DNA"/>
</dbReference>
<evidence type="ECO:0000313" key="1">
    <source>
        <dbReference type="EMBL" id="KAL3576296.1"/>
    </source>
</evidence>
<name>A0ACC4BD51_POPAL</name>
<sequence>MGGSFVQMRKPRRFLESIGGCGDGLWLFGSRFFRLGCVGFGSNGGFAKRGTWWKGEMAVKRESLMSSTAQQSFRALIMRDMNLVIGDTGNFGTEGLSSKVVLIRWSRRILWVMNWQAAAMPDHPRSKNLWHRAASRMKIRRWLDINLQITFILSTRVSCRVGRLLLPWWPTPIDCHKETPLCSKVLFMNLLCCSQCQDTLGWIMPI</sequence>
<accession>A0ACC4BD51</accession>